<name>A0A4C1VKQ1_EUMVA</name>
<sequence>MLSDATRTARCRLIRAARRTRSLDRRALVAARARAVITTRGRRRRLRPRADAVLVGLGRRTGLTRCTYVIFTSVGYRERGLSTYQLWWRVIDVNNSQRGAYAWALIMFYSNFVFIRLVFPNVWYGAREDRRWFEFIYRAGCDTSAAGRHAPRSPPSPLPRDAPHFRTKIFIAAAPPAIT</sequence>
<dbReference type="Proteomes" id="UP000299102">
    <property type="component" value="Unassembled WGS sequence"/>
</dbReference>
<feature type="transmembrane region" description="Helical" evidence="1">
    <location>
        <begin position="100"/>
        <end position="124"/>
    </location>
</feature>
<evidence type="ECO:0000256" key="1">
    <source>
        <dbReference type="SAM" id="Phobius"/>
    </source>
</evidence>
<gene>
    <name evidence="2" type="ORF">EVAR_26648_1</name>
</gene>
<keyword evidence="1" id="KW-1133">Transmembrane helix</keyword>
<protein>
    <submittedName>
        <fullName evidence="2">Uncharacterized protein</fullName>
    </submittedName>
</protein>
<dbReference type="AlphaFoldDB" id="A0A4C1VKQ1"/>
<evidence type="ECO:0000313" key="2">
    <source>
        <dbReference type="EMBL" id="GBP39566.1"/>
    </source>
</evidence>
<proteinExistence type="predicted"/>
<accession>A0A4C1VKQ1</accession>
<keyword evidence="3" id="KW-1185">Reference proteome</keyword>
<reference evidence="2 3" key="1">
    <citation type="journal article" date="2019" name="Commun. Biol.">
        <title>The bagworm genome reveals a unique fibroin gene that provides high tensile strength.</title>
        <authorList>
            <person name="Kono N."/>
            <person name="Nakamura H."/>
            <person name="Ohtoshi R."/>
            <person name="Tomita M."/>
            <person name="Numata K."/>
            <person name="Arakawa K."/>
        </authorList>
    </citation>
    <scope>NUCLEOTIDE SEQUENCE [LARGE SCALE GENOMIC DNA]</scope>
</reference>
<keyword evidence="1" id="KW-0472">Membrane</keyword>
<keyword evidence="1" id="KW-0812">Transmembrane</keyword>
<organism evidence="2 3">
    <name type="scientific">Eumeta variegata</name>
    <name type="common">Bagworm moth</name>
    <name type="synonym">Eumeta japonica</name>
    <dbReference type="NCBI Taxonomy" id="151549"/>
    <lineage>
        <taxon>Eukaryota</taxon>
        <taxon>Metazoa</taxon>
        <taxon>Ecdysozoa</taxon>
        <taxon>Arthropoda</taxon>
        <taxon>Hexapoda</taxon>
        <taxon>Insecta</taxon>
        <taxon>Pterygota</taxon>
        <taxon>Neoptera</taxon>
        <taxon>Endopterygota</taxon>
        <taxon>Lepidoptera</taxon>
        <taxon>Glossata</taxon>
        <taxon>Ditrysia</taxon>
        <taxon>Tineoidea</taxon>
        <taxon>Psychidae</taxon>
        <taxon>Oiketicinae</taxon>
        <taxon>Eumeta</taxon>
    </lineage>
</organism>
<dbReference type="EMBL" id="BGZK01000368">
    <property type="protein sequence ID" value="GBP39566.1"/>
    <property type="molecule type" value="Genomic_DNA"/>
</dbReference>
<comment type="caution">
    <text evidence="2">The sequence shown here is derived from an EMBL/GenBank/DDBJ whole genome shotgun (WGS) entry which is preliminary data.</text>
</comment>
<evidence type="ECO:0000313" key="3">
    <source>
        <dbReference type="Proteomes" id="UP000299102"/>
    </source>
</evidence>